<comment type="caution">
    <text evidence="2">The sequence shown here is derived from an EMBL/GenBank/DDBJ whole genome shotgun (WGS) entry which is preliminary data.</text>
</comment>
<dbReference type="AlphaFoldDB" id="A0A6A4RVS1"/>
<proteinExistence type="predicted"/>
<sequence>MNIRNVRASFRKKTPVLFRDGNSDDSFESGIGEARQREEPSCKSPDVKREVSDTLASLGNMTQITGLRHLVSAVYRNTYTLQLSRSQATDEHNSSGTASAT</sequence>
<reference evidence="2 3" key="1">
    <citation type="submission" date="2019-06" db="EMBL/GenBank/DDBJ databases">
        <title>Draft genomes of female and male turbot (Scophthalmus maximus).</title>
        <authorList>
            <person name="Xu H."/>
            <person name="Xu X.-W."/>
            <person name="Shao C."/>
            <person name="Chen S."/>
        </authorList>
    </citation>
    <scope>NUCLEOTIDE SEQUENCE [LARGE SCALE GENOMIC DNA]</scope>
    <source>
        <strain evidence="2">Ysfricsl-2016a</strain>
        <tissue evidence="2">Blood</tissue>
    </source>
</reference>
<gene>
    <name evidence="2" type="ORF">F2P81_023191</name>
</gene>
<feature type="compositionally biased region" description="Basic and acidic residues" evidence="1">
    <location>
        <begin position="34"/>
        <end position="48"/>
    </location>
</feature>
<organism evidence="2 3">
    <name type="scientific">Scophthalmus maximus</name>
    <name type="common">Turbot</name>
    <name type="synonym">Psetta maxima</name>
    <dbReference type="NCBI Taxonomy" id="52904"/>
    <lineage>
        <taxon>Eukaryota</taxon>
        <taxon>Metazoa</taxon>
        <taxon>Chordata</taxon>
        <taxon>Craniata</taxon>
        <taxon>Vertebrata</taxon>
        <taxon>Euteleostomi</taxon>
        <taxon>Actinopterygii</taxon>
        <taxon>Neopterygii</taxon>
        <taxon>Teleostei</taxon>
        <taxon>Neoteleostei</taxon>
        <taxon>Acanthomorphata</taxon>
        <taxon>Carangaria</taxon>
        <taxon>Pleuronectiformes</taxon>
        <taxon>Pleuronectoidei</taxon>
        <taxon>Scophthalmidae</taxon>
        <taxon>Scophthalmus</taxon>
    </lineage>
</organism>
<evidence type="ECO:0000256" key="1">
    <source>
        <dbReference type="SAM" id="MobiDB-lite"/>
    </source>
</evidence>
<feature type="region of interest" description="Disordered" evidence="1">
    <location>
        <begin position="17"/>
        <end position="48"/>
    </location>
</feature>
<accession>A0A6A4RVS1</accession>
<evidence type="ECO:0000313" key="3">
    <source>
        <dbReference type="Proteomes" id="UP000438429"/>
    </source>
</evidence>
<name>A0A6A4RVS1_SCOMX</name>
<dbReference type="Proteomes" id="UP000438429">
    <property type="component" value="Unassembled WGS sequence"/>
</dbReference>
<evidence type="ECO:0000313" key="2">
    <source>
        <dbReference type="EMBL" id="KAF0024389.1"/>
    </source>
</evidence>
<dbReference type="EMBL" id="VEVO01000021">
    <property type="protein sequence ID" value="KAF0024389.1"/>
    <property type="molecule type" value="Genomic_DNA"/>
</dbReference>
<protein>
    <submittedName>
        <fullName evidence="2">Uncharacterized protein</fullName>
    </submittedName>
</protein>